<keyword evidence="3" id="KW-1185">Reference proteome</keyword>
<comment type="caution">
    <text evidence="2">The sequence shown here is derived from an EMBL/GenBank/DDBJ whole genome shotgun (WGS) entry which is preliminary data.</text>
</comment>
<feature type="compositionally biased region" description="Basic and acidic residues" evidence="1">
    <location>
        <begin position="170"/>
        <end position="184"/>
    </location>
</feature>
<reference evidence="2" key="1">
    <citation type="submission" date="2022-01" db="EMBL/GenBank/DDBJ databases">
        <title>Genome Sequence Resource for Two Populations of Ditylenchus destructor, the Migratory Endoparasitic Phytonematode.</title>
        <authorList>
            <person name="Zhang H."/>
            <person name="Lin R."/>
            <person name="Xie B."/>
        </authorList>
    </citation>
    <scope>NUCLEOTIDE SEQUENCE</scope>
    <source>
        <strain evidence="2">BazhouSP</strain>
    </source>
</reference>
<sequence>MPATPASTRSAGSTRCPTGSSSIVGHCSTPGSFHPASSSAPIRVRAGLPPICSSIFIEDPTDAQARRCTHRADRRHTTAAQPGKRSYANPIDIDYRYNFEQVNEGISYRTGADPVIVRHKGAFISSRRSPTDIGDRPTSSTGPSSRRAGGRMTASSRPRLVRRRTALPHALDDGAGRDLRLRRA</sequence>
<dbReference type="Proteomes" id="UP001201812">
    <property type="component" value="Unassembled WGS sequence"/>
</dbReference>
<evidence type="ECO:0000256" key="1">
    <source>
        <dbReference type="SAM" id="MobiDB-lite"/>
    </source>
</evidence>
<evidence type="ECO:0000313" key="2">
    <source>
        <dbReference type="EMBL" id="KAI1694881.1"/>
    </source>
</evidence>
<name>A0AAD4MIR8_9BILA</name>
<proteinExistence type="predicted"/>
<gene>
    <name evidence="2" type="ORF">DdX_19876</name>
</gene>
<feature type="region of interest" description="Disordered" evidence="1">
    <location>
        <begin position="126"/>
        <end position="184"/>
    </location>
</feature>
<organism evidence="2 3">
    <name type="scientific">Ditylenchus destructor</name>
    <dbReference type="NCBI Taxonomy" id="166010"/>
    <lineage>
        <taxon>Eukaryota</taxon>
        <taxon>Metazoa</taxon>
        <taxon>Ecdysozoa</taxon>
        <taxon>Nematoda</taxon>
        <taxon>Chromadorea</taxon>
        <taxon>Rhabditida</taxon>
        <taxon>Tylenchina</taxon>
        <taxon>Tylenchomorpha</taxon>
        <taxon>Sphaerularioidea</taxon>
        <taxon>Anguinidae</taxon>
        <taxon>Anguininae</taxon>
        <taxon>Ditylenchus</taxon>
    </lineage>
</organism>
<feature type="region of interest" description="Disordered" evidence="1">
    <location>
        <begin position="1"/>
        <end position="38"/>
    </location>
</feature>
<evidence type="ECO:0000313" key="3">
    <source>
        <dbReference type="Proteomes" id="UP001201812"/>
    </source>
</evidence>
<feature type="compositionally biased region" description="Low complexity" evidence="1">
    <location>
        <begin position="136"/>
        <end position="151"/>
    </location>
</feature>
<accession>A0AAD4MIR8</accession>
<dbReference type="AlphaFoldDB" id="A0AAD4MIR8"/>
<dbReference type="EMBL" id="JAKKPZ010000461">
    <property type="protein sequence ID" value="KAI1694881.1"/>
    <property type="molecule type" value="Genomic_DNA"/>
</dbReference>
<protein>
    <submittedName>
        <fullName evidence="2">Uncharacterized protein</fullName>
    </submittedName>
</protein>